<protein>
    <submittedName>
        <fullName evidence="4">Secreted protein</fullName>
    </submittedName>
</protein>
<sequence>MFTLSVFATLFAAITVNSLVLYYPVYPHYIVPKHLRNFERNAPPEIFAKDPDIPSSGIVFLKKKNLQESLSNLQDESDLKKNSNQQKFHSDRSSAELQKVETVHEASVPANSKANILANSTVSD</sequence>
<dbReference type="Proteomes" id="UP000267606">
    <property type="component" value="Unassembled WGS sequence"/>
</dbReference>
<evidence type="ECO:0000313" key="2">
    <source>
        <dbReference type="EMBL" id="VDO33933.1"/>
    </source>
</evidence>
<gene>
    <name evidence="2" type="ORF">OFLC_LOCUS2702</name>
</gene>
<dbReference type="AlphaFoldDB" id="A0A183H5E2"/>
<dbReference type="EMBL" id="UZAJ01001612">
    <property type="protein sequence ID" value="VDO33933.1"/>
    <property type="molecule type" value="Genomic_DNA"/>
</dbReference>
<organism evidence="4">
    <name type="scientific">Onchocerca flexuosa</name>
    <dbReference type="NCBI Taxonomy" id="387005"/>
    <lineage>
        <taxon>Eukaryota</taxon>
        <taxon>Metazoa</taxon>
        <taxon>Ecdysozoa</taxon>
        <taxon>Nematoda</taxon>
        <taxon>Chromadorea</taxon>
        <taxon>Rhabditida</taxon>
        <taxon>Spirurina</taxon>
        <taxon>Spiruromorpha</taxon>
        <taxon>Filarioidea</taxon>
        <taxon>Onchocercidae</taxon>
        <taxon>Onchocerca</taxon>
    </lineage>
</organism>
<evidence type="ECO:0000313" key="4">
    <source>
        <dbReference type="WBParaSite" id="OFLC_0000270101-mRNA-1"/>
    </source>
</evidence>
<evidence type="ECO:0000313" key="3">
    <source>
        <dbReference type="Proteomes" id="UP000267606"/>
    </source>
</evidence>
<name>A0A183H5E2_9BILA</name>
<reference evidence="2 3" key="2">
    <citation type="submission" date="2018-11" db="EMBL/GenBank/DDBJ databases">
        <authorList>
            <consortium name="Pathogen Informatics"/>
        </authorList>
    </citation>
    <scope>NUCLEOTIDE SEQUENCE [LARGE SCALE GENOMIC DNA]</scope>
</reference>
<accession>A0A183H5E2</accession>
<proteinExistence type="predicted"/>
<dbReference type="WBParaSite" id="OFLC_0000270101-mRNA-1">
    <property type="protein sequence ID" value="OFLC_0000270101-mRNA-1"/>
    <property type="gene ID" value="OFLC_0000270101"/>
</dbReference>
<evidence type="ECO:0000256" key="1">
    <source>
        <dbReference type="SAM" id="MobiDB-lite"/>
    </source>
</evidence>
<keyword evidence="3" id="KW-1185">Reference proteome</keyword>
<feature type="region of interest" description="Disordered" evidence="1">
    <location>
        <begin position="72"/>
        <end position="106"/>
    </location>
</feature>
<reference evidence="4" key="1">
    <citation type="submission" date="2016-06" db="UniProtKB">
        <authorList>
            <consortium name="WormBaseParasite"/>
        </authorList>
    </citation>
    <scope>IDENTIFICATION</scope>
</reference>
<feature type="compositionally biased region" description="Basic and acidic residues" evidence="1">
    <location>
        <begin position="88"/>
        <end position="104"/>
    </location>
</feature>